<comment type="cofactor">
    <cofactor evidence="5">
        <name>Mg(2+)</name>
        <dbReference type="ChEBI" id="CHEBI:18420"/>
    </cofactor>
</comment>
<feature type="binding site" evidence="4">
    <location>
        <begin position="135"/>
        <end position="143"/>
    </location>
    <ligand>
        <name>ATP</name>
        <dbReference type="ChEBI" id="CHEBI:30616"/>
    </ligand>
</feature>
<keyword evidence="7" id="KW-1185">Reference proteome</keyword>
<dbReference type="PANTHER" id="PTHR23407:SF1">
    <property type="entry name" value="5-FORMYLTETRAHYDROFOLATE CYCLO-LIGASE"/>
    <property type="match status" value="1"/>
</dbReference>
<feature type="binding site" evidence="4">
    <location>
        <position position="58"/>
    </location>
    <ligand>
        <name>substrate</name>
    </ligand>
</feature>
<name>A0A1M7IER7_9BACT</name>
<dbReference type="RefSeq" id="WP_073090642.1">
    <property type="nucleotide sequence ID" value="NZ_FRCY01000001.1"/>
</dbReference>
<dbReference type="Gene3D" id="3.40.50.10420">
    <property type="entry name" value="NagB/RpiA/CoA transferase-like"/>
    <property type="match status" value="1"/>
</dbReference>
<evidence type="ECO:0000256" key="5">
    <source>
        <dbReference type="RuleBase" id="RU361279"/>
    </source>
</evidence>
<keyword evidence="6" id="KW-0436">Ligase</keyword>
<keyword evidence="5" id="KW-0479">Metal-binding</keyword>
<feature type="binding site" evidence="4">
    <location>
        <position position="51"/>
    </location>
    <ligand>
        <name>substrate</name>
    </ligand>
</feature>
<dbReference type="EC" id="6.3.3.2" evidence="5"/>
<sequence length="191" mass="21746">MEEKERLRKIFRSKRKAINESERMALSQKIVVQAMLFLSQYPDLRHVHVFLPIDRLHEINTVLLLRKLLDEGYQVYGSVTDSLVKKMSTVRLAADTRFEADKMGIPVPVKPEFTPDLEIELVFVPLLAVDSKGNRIGYGMGYYDRFLAGLGEKVIKVGLSYFEAEASLPVDVHDVPLDACVFPDGFIIFNQ</sequence>
<keyword evidence="2 4" id="KW-0547">Nucleotide-binding</keyword>
<gene>
    <name evidence="6" type="ORF">SAMN04488057_101300</name>
</gene>
<proteinExistence type="inferred from homology"/>
<reference evidence="6 7" key="1">
    <citation type="submission" date="2016-11" db="EMBL/GenBank/DDBJ databases">
        <authorList>
            <person name="Jaros S."/>
            <person name="Januszkiewicz K."/>
            <person name="Wedrychowicz H."/>
        </authorList>
    </citation>
    <scope>NUCLEOTIDE SEQUENCE [LARGE SCALE GENOMIC DNA]</scope>
    <source>
        <strain evidence="6 7">CGMCC 1.6102</strain>
    </source>
</reference>
<dbReference type="PANTHER" id="PTHR23407">
    <property type="entry name" value="ATPASE INHIBITOR/5-FORMYLTETRAHYDROFOLATE CYCLO-LIGASE"/>
    <property type="match status" value="1"/>
</dbReference>
<evidence type="ECO:0000256" key="2">
    <source>
        <dbReference type="ARBA" id="ARBA00022741"/>
    </source>
</evidence>
<evidence type="ECO:0000256" key="3">
    <source>
        <dbReference type="ARBA" id="ARBA00022840"/>
    </source>
</evidence>
<dbReference type="GO" id="GO:0005524">
    <property type="term" value="F:ATP binding"/>
    <property type="evidence" value="ECO:0007669"/>
    <property type="project" value="UniProtKB-KW"/>
</dbReference>
<evidence type="ECO:0000256" key="1">
    <source>
        <dbReference type="ARBA" id="ARBA00010638"/>
    </source>
</evidence>
<dbReference type="InterPro" id="IPR024185">
    <property type="entry name" value="FTHF_cligase-like_sf"/>
</dbReference>
<dbReference type="NCBIfam" id="TIGR02727">
    <property type="entry name" value="MTHFS_bact"/>
    <property type="match status" value="1"/>
</dbReference>
<protein>
    <recommendedName>
        <fullName evidence="5">5-formyltetrahydrofolate cyclo-ligase</fullName>
        <ecNumber evidence="5">6.3.3.2</ecNumber>
    </recommendedName>
</protein>
<dbReference type="PIRSF" id="PIRSF006806">
    <property type="entry name" value="FTHF_cligase"/>
    <property type="match status" value="1"/>
</dbReference>
<dbReference type="GO" id="GO:0046872">
    <property type="term" value="F:metal ion binding"/>
    <property type="evidence" value="ECO:0007669"/>
    <property type="project" value="UniProtKB-KW"/>
</dbReference>
<keyword evidence="5" id="KW-0460">Magnesium</keyword>
<comment type="similarity">
    <text evidence="1 5">Belongs to the 5-formyltetrahydrofolate cyclo-ligase family.</text>
</comment>
<keyword evidence="3 4" id="KW-0067">ATP-binding</keyword>
<dbReference type="OrthoDB" id="9801938at2"/>
<comment type="catalytic activity">
    <reaction evidence="5">
        <text>(6S)-5-formyl-5,6,7,8-tetrahydrofolate + ATP = (6R)-5,10-methenyltetrahydrofolate + ADP + phosphate</text>
        <dbReference type="Rhea" id="RHEA:10488"/>
        <dbReference type="ChEBI" id="CHEBI:30616"/>
        <dbReference type="ChEBI" id="CHEBI:43474"/>
        <dbReference type="ChEBI" id="CHEBI:57455"/>
        <dbReference type="ChEBI" id="CHEBI:57457"/>
        <dbReference type="ChEBI" id="CHEBI:456216"/>
        <dbReference type="EC" id="6.3.3.2"/>
    </reaction>
</comment>
<dbReference type="InterPro" id="IPR002698">
    <property type="entry name" value="FTHF_cligase"/>
</dbReference>
<dbReference type="Proteomes" id="UP000184513">
    <property type="component" value="Unassembled WGS sequence"/>
</dbReference>
<dbReference type="EMBL" id="FRCY01000001">
    <property type="protein sequence ID" value="SHM39179.1"/>
    <property type="molecule type" value="Genomic_DNA"/>
</dbReference>
<evidence type="ECO:0000256" key="4">
    <source>
        <dbReference type="PIRSR" id="PIRSR006806-1"/>
    </source>
</evidence>
<dbReference type="AlphaFoldDB" id="A0A1M7IER7"/>
<dbReference type="Pfam" id="PF01812">
    <property type="entry name" value="5-FTHF_cyc-lig"/>
    <property type="match status" value="1"/>
</dbReference>
<dbReference type="GO" id="GO:0009396">
    <property type="term" value="P:folic acid-containing compound biosynthetic process"/>
    <property type="evidence" value="ECO:0007669"/>
    <property type="project" value="TreeGrafter"/>
</dbReference>
<dbReference type="GO" id="GO:0035999">
    <property type="term" value="P:tetrahydrofolate interconversion"/>
    <property type="evidence" value="ECO:0007669"/>
    <property type="project" value="TreeGrafter"/>
</dbReference>
<organism evidence="6 7">
    <name type="scientific">Cyclobacterium lianum</name>
    <dbReference type="NCBI Taxonomy" id="388280"/>
    <lineage>
        <taxon>Bacteria</taxon>
        <taxon>Pseudomonadati</taxon>
        <taxon>Bacteroidota</taxon>
        <taxon>Cytophagia</taxon>
        <taxon>Cytophagales</taxon>
        <taxon>Cyclobacteriaceae</taxon>
        <taxon>Cyclobacterium</taxon>
    </lineage>
</organism>
<dbReference type="InterPro" id="IPR037171">
    <property type="entry name" value="NagB/RpiA_transferase-like"/>
</dbReference>
<dbReference type="STRING" id="388280.SAMN04488057_101300"/>
<evidence type="ECO:0000313" key="7">
    <source>
        <dbReference type="Proteomes" id="UP000184513"/>
    </source>
</evidence>
<dbReference type="SUPFAM" id="SSF100950">
    <property type="entry name" value="NagB/RpiA/CoA transferase-like"/>
    <property type="match status" value="1"/>
</dbReference>
<dbReference type="GO" id="GO:0030272">
    <property type="term" value="F:5-formyltetrahydrofolate cyclo-ligase activity"/>
    <property type="evidence" value="ECO:0007669"/>
    <property type="project" value="UniProtKB-EC"/>
</dbReference>
<feature type="binding site" evidence="4">
    <location>
        <begin position="4"/>
        <end position="8"/>
    </location>
    <ligand>
        <name>ATP</name>
        <dbReference type="ChEBI" id="CHEBI:30616"/>
    </ligand>
</feature>
<evidence type="ECO:0000313" key="6">
    <source>
        <dbReference type="EMBL" id="SHM39179.1"/>
    </source>
</evidence>
<accession>A0A1M7IER7</accession>